<comment type="caution">
    <text evidence="1">The sequence shown here is derived from an EMBL/GenBank/DDBJ whole genome shotgun (WGS) entry which is preliminary data.</text>
</comment>
<dbReference type="EMBL" id="BDMD01000019">
    <property type="protein sequence ID" value="GBF08734.1"/>
    <property type="molecule type" value="Genomic_DNA"/>
</dbReference>
<gene>
    <name evidence="1" type="ORF">apy_04590</name>
</gene>
<evidence type="ECO:0000313" key="1">
    <source>
        <dbReference type="EMBL" id="GBF08734.1"/>
    </source>
</evidence>
<accession>A0A401H8J5</accession>
<dbReference type="Pfam" id="PF09970">
    <property type="entry name" value="DUF2204"/>
    <property type="match status" value="1"/>
</dbReference>
<dbReference type="OrthoDB" id="26089at2157"/>
<protein>
    <recommendedName>
        <fullName evidence="3">Nucleotidyltransferase</fullName>
    </recommendedName>
</protein>
<name>A0A401H8J5_AERPX</name>
<dbReference type="AlphaFoldDB" id="A0A401H8J5"/>
<dbReference type="InterPro" id="IPR018700">
    <property type="entry name" value="DUF2204"/>
</dbReference>
<dbReference type="InterPro" id="IPR043519">
    <property type="entry name" value="NT_sf"/>
</dbReference>
<proteinExistence type="predicted"/>
<evidence type="ECO:0008006" key="3">
    <source>
        <dbReference type="Google" id="ProtNLM"/>
    </source>
</evidence>
<organism evidence="1 2">
    <name type="scientific">Aeropyrum pernix</name>
    <dbReference type="NCBI Taxonomy" id="56636"/>
    <lineage>
        <taxon>Archaea</taxon>
        <taxon>Thermoproteota</taxon>
        <taxon>Thermoprotei</taxon>
        <taxon>Desulfurococcales</taxon>
        <taxon>Desulfurococcaceae</taxon>
        <taxon>Aeropyrum</taxon>
    </lineage>
</organism>
<dbReference type="RefSeq" id="WP_131159781.1">
    <property type="nucleotide sequence ID" value="NZ_BDMD01000019.1"/>
</dbReference>
<sequence length="185" mass="20828">MVSRRGAASSLRVLLDRGFRFTIIGGTVVEYALGSRDLGDDVDLFGEEPPPLLEEEYYGVAHELGWSSGQTWLGTPRLIARAAGEEVPLEFFDNVHDFYVPEPMLERAERVVMDGVRVKMVLLEDHIVLKAHAGRGSDIERLKEIGRYVKKGRLHVSRDLVREAVEFFGDEAPVLLRRLREAGLL</sequence>
<dbReference type="Proteomes" id="UP000291213">
    <property type="component" value="Unassembled WGS sequence"/>
</dbReference>
<evidence type="ECO:0000313" key="2">
    <source>
        <dbReference type="Proteomes" id="UP000291213"/>
    </source>
</evidence>
<reference evidence="1 2" key="1">
    <citation type="submission" date="2017-02" db="EMBL/GenBank/DDBJ databases">
        <title>isolation and characterization of a novel temperate virus Aeropyrum globular virus 1 infecting hyperthermophilic archaeon Aeropyrum.</title>
        <authorList>
            <person name="Yumiya M."/>
            <person name="Yoshida T."/>
            <person name="Sako Y."/>
        </authorList>
    </citation>
    <scope>NUCLEOTIDE SEQUENCE [LARGE SCALE GENOMIC DNA]</scope>
    <source>
        <strain evidence="1 2">YK1-12-2013</strain>
    </source>
</reference>
<dbReference type="SUPFAM" id="SSF81301">
    <property type="entry name" value="Nucleotidyltransferase"/>
    <property type="match status" value="1"/>
</dbReference>